<dbReference type="InterPro" id="IPR036259">
    <property type="entry name" value="MFS_trans_sf"/>
</dbReference>
<evidence type="ECO:0000256" key="1">
    <source>
        <dbReference type="ARBA" id="ARBA00004141"/>
    </source>
</evidence>
<feature type="domain" description="Major facilitator superfamily (MFS) profile" evidence="7">
    <location>
        <begin position="22"/>
        <end position="423"/>
    </location>
</feature>
<sequence>MRDGTGVKGDTKGDWQPATIYSLGFLTLIATFNYLDRSLLGLALPAIKAEMHVSDTVLGLVSGLAFVLFYSILGVPIAWAADRWNRRNIIATGFAFWSLMTALSGMVGNIWQLAIARFLMGAGEAAGLAPSSSMISDLFRARRRPLAMAIFGTSSAIAGIAFFPIIGWIGQHHGWRSMFLVSGIPGVLLALIFLLTVREPARGGRDEAAAPARPAGIAETARFLAGSRAYLLLVAGATFMGANLFAAAAWAPTFLARVHGMSLSEIAVALGTVRGALATLGILTAGVLIDRLGRDRPKVRARIPAIACFVAGPAEALFLLGEPGWLWMTGFAFSSLFVLAYQGPAFALGMSVVRAPMRAVATSIMVFSAALLGQVFGPLIVGMLNDAMAPELGAKAVRYSMLVGAITPVLAGVMFWLAGNRIEADAARASAPA</sequence>
<comment type="subcellular location">
    <subcellularLocation>
        <location evidence="1">Membrane</location>
        <topology evidence="1">Multi-pass membrane protein</topology>
    </subcellularLocation>
</comment>
<keyword evidence="9" id="KW-1185">Reference proteome</keyword>
<proteinExistence type="predicted"/>
<feature type="transmembrane region" description="Helical" evidence="6">
    <location>
        <begin position="89"/>
        <end position="111"/>
    </location>
</feature>
<evidence type="ECO:0000313" key="8">
    <source>
        <dbReference type="EMBL" id="MFD0948561.1"/>
    </source>
</evidence>
<dbReference type="PANTHER" id="PTHR23505:SF79">
    <property type="entry name" value="PROTEIN SPINSTER"/>
    <property type="match status" value="1"/>
</dbReference>
<evidence type="ECO:0000256" key="6">
    <source>
        <dbReference type="SAM" id="Phobius"/>
    </source>
</evidence>
<dbReference type="InterPro" id="IPR044770">
    <property type="entry name" value="MFS_spinster-like"/>
</dbReference>
<dbReference type="PANTHER" id="PTHR23505">
    <property type="entry name" value="SPINSTER"/>
    <property type="match status" value="1"/>
</dbReference>
<dbReference type="InterPro" id="IPR011701">
    <property type="entry name" value="MFS"/>
</dbReference>
<organism evidence="8 9">
    <name type="scientific">Sphingomonas canadensis</name>
    <dbReference type="NCBI Taxonomy" id="1219257"/>
    <lineage>
        <taxon>Bacteria</taxon>
        <taxon>Pseudomonadati</taxon>
        <taxon>Pseudomonadota</taxon>
        <taxon>Alphaproteobacteria</taxon>
        <taxon>Sphingomonadales</taxon>
        <taxon>Sphingomonadaceae</taxon>
        <taxon>Sphingomonas</taxon>
    </lineage>
</organism>
<dbReference type="PROSITE" id="PS50850">
    <property type="entry name" value="MFS"/>
    <property type="match status" value="1"/>
</dbReference>
<dbReference type="Pfam" id="PF07690">
    <property type="entry name" value="MFS_1"/>
    <property type="match status" value="1"/>
</dbReference>
<dbReference type="EMBL" id="JBHTJG010000014">
    <property type="protein sequence ID" value="MFD0948561.1"/>
    <property type="molecule type" value="Genomic_DNA"/>
</dbReference>
<feature type="transmembrane region" description="Helical" evidence="6">
    <location>
        <begin position="326"/>
        <end position="348"/>
    </location>
</feature>
<keyword evidence="3 6" id="KW-0812">Transmembrane</keyword>
<dbReference type="RefSeq" id="WP_264946460.1">
    <property type="nucleotide sequence ID" value="NZ_JAPDRA010000014.1"/>
</dbReference>
<dbReference type="SUPFAM" id="SSF103473">
    <property type="entry name" value="MFS general substrate transporter"/>
    <property type="match status" value="1"/>
</dbReference>
<keyword evidence="4 6" id="KW-1133">Transmembrane helix</keyword>
<comment type="caution">
    <text evidence="8">The sequence shown here is derived from an EMBL/GenBank/DDBJ whole genome shotgun (WGS) entry which is preliminary data.</text>
</comment>
<feature type="transmembrane region" description="Helical" evidence="6">
    <location>
        <begin position="301"/>
        <end position="320"/>
    </location>
</feature>
<protein>
    <submittedName>
        <fullName evidence="8">Spinster family MFS transporter</fullName>
    </submittedName>
</protein>
<evidence type="ECO:0000313" key="9">
    <source>
        <dbReference type="Proteomes" id="UP001596977"/>
    </source>
</evidence>
<evidence type="ECO:0000259" key="7">
    <source>
        <dbReference type="PROSITE" id="PS50850"/>
    </source>
</evidence>
<feature type="transmembrane region" description="Helical" evidence="6">
    <location>
        <begin position="396"/>
        <end position="418"/>
    </location>
</feature>
<evidence type="ECO:0000256" key="2">
    <source>
        <dbReference type="ARBA" id="ARBA00022448"/>
    </source>
</evidence>
<dbReference type="Proteomes" id="UP001596977">
    <property type="component" value="Unassembled WGS sequence"/>
</dbReference>
<reference evidence="9" key="1">
    <citation type="journal article" date="2019" name="Int. J. Syst. Evol. Microbiol.">
        <title>The Global Catalogue of Microorganisms (GCM) 10K type strain sequencing project: providing services to taxonomists for standard genome sequencing and annotation.</title>
        <authorList>
            <consortium name="The Broad Institute Genomics Platform"/>
            <consortium name="The Broad Institute Genome Sequencing Center for Infectious Disease"/>
            <person name="Wu L."/>
            <person name="Ma J."/>
        </authorList>
    </citation>
    <scope>NUCLEOTIDE SEQUENCE [LARGE SCALE GENOMIC DNA]</scope>
    <source>
        <strain evidence="9">CCUG 62982</strain>
    </source>
</reference>
<dbReference type="InterPro" id="IPR020846">
    <property type="entry name" value="MFS_dom"/>
</dbReference>
<evidence type="ECO:0000256" key="4">
    <source>
        <dbReference type="ARBA" id="ARBA00022989"/>
    </source>
</evidence>
<name>A0ABW3HFT6_9SPHN</name>
<accession>A0ABW3HFT6</accession>
<dbReference type="CDD" id="cd17328">
    <property type="entry name" value="MFS_spinster_like"/>
    <property type="match status" value="1"/>
</dbReference>
<keyword evidence="2" id="KW-0813">Transport</keyword>
<feature type="transmembrane region" description="Helical" evidence="6">
    <location>
        <begin position="56"/>
        <end position="77"/>
    </location>
</feature>
<feature type="transmembrane region" description="Helical" evidence="6">
    <location>
        <begin position="175"/>
        <end position="197"/>
    </location>
</feature>
<evidence type="ECO:0000256" key="5">
    <source>
        <dbReference type="ARBA" id="ARBA00023136"/>
    </source>
</evidence>
<feature type="transmembrane region" description="Helical" evidence="6">
    <location>
        <begin position="229"/>
        <end position="251"/>
    </location>
</feature>
<dbReference type="Gene3D" id="1.20.1250.20">
    <property type="entry name" value="MFS general substrate transporter like domains"/>
    <property type="match status" value="2"/>
</dbReference>
<feature type="transmembrane region" description="Helical" evidence="6">
    <location>
        <begin position="266"/>
        <end position="289"/>
    </location>
</feature>
<feature type="transmembrane region" description="Helical" evidence="6">
    <location>
        <begin position="360"/>
        <end position="384"/>
    </location>
</feature>
<feature type="transmembrane region" description="Helical" evidence="6">
    <location>
        <begin position="18"/>
        <end position="35"/>
    </location>
</feature>
<feature type="transmembrane region" description="Helical" evidence="6">
    <location>
        <begin position="146"/>
        <end position="169"/>
    </location>
</feature>
<keyword evidence="5 6" id="KW-0472">Membrane</keyword>
<evidence type="ECO:0000256" key="3">
    <source>
        <dbReference type="ARBA" id="ARBA00022692"/>
    </source>
</evidence>
<gene>
    <name evidence="8" type="ORF">ACFQ1E_19640</name>
</gene>